<evidence type="ECO:0000256" key="1">
    <source>
        <dbReference type="SAM" id="MobiDB-lite"/>
    </source>
</evidence>
<dbReference type="InterPro" id="IPR021229">
    <property type="entry name" value="DUF2800"/>
</dbReference>
<dbReference type="Pfam" id="PF10926">
    <property type="entry name" value="DUF2800"/>
    <property type="match status" value="1"/>
</dbReference>
<dbReference type="AlphaFoldDB" id="A0A2S5DRM6"/>
<organism evidence="2 3">
    <name type="scientific">Burkholderia contaminans</name>
    <dbReference type="NCBI Taxonomy" id="488447"/>
    <lineage>
        <taxon>Bacteria</taxon>
        <taxon>Pseudomonadati</taxon>
        <taxon>Pseudomonadota</taxon>
        <taxon>Betaproteobacteria</taxon>
        <taxon>Burkholderiales</taxon>
        <taxon>Burkholderiaceae</taxon>
        <taxon>Burkholderia</taxon>
        <taxon>Burkholderia cepacia complex</taxon>
    </lineage>
</organism>
<accession>A0A2S5DRM6</accession>
<dbReference type="EMBL" id="PQVP01000002">
    <property type="protein sequence ID" value="POZ81727.1"/>
    <property type="molecule type" value="Genomic_DNA"/>
</dbReference>
<evidence type="ECO:0000313" key="2">
    <source>
        <dbReference type="EMBL" id="POZ81727.1"/>
    </source>
</evidence>
<gene>
    <name evidence="2" type="ORF">C3743_15550</name>
</gene>
<sequence length="428" mass="46964">MSAHALLSPSAAHRWLACSGSVALESVMPDTSSEFADEGTAAHFLAAECLALDENPTESIGRVIAVGEEGAFWHDNEQNVRLFEVDDEMALQVGKYLAFVRSIGGELMIEQRLDISTFTGELDAHGTSDAVILAGTELIVADLKYGRGVKVDADHNEQLMLYAAAALQEFEIVADFEQVRLAIIQPRLDHISEWTISVRDLRSFAQDVKPRADRCMAGLEYFRKYNEIHEHYLAPGADQCRFCKAEATCPALAARVQAEVGSDFENIATFTQSPEQHAMTLKALTPTTAEDLGTAMRALDLIEGWCKAVRARAETELLAGRPVPGFKLVEGRRGARRWSNEDDAEQALKGMRLKVEEMYDLKLISPTSAEKLHKAGAIGPRQWPKLQQLITQSEGSPSVAPESDKRPALVVQADAGEFHDESSAEDLV</sequence>
<evidence type="ECO:0000313" key="3">
    <source>
        <dbReference type="Proteomes" id="UP000238655"/>
    </source>
</evidence>
<dbReference type="Proteomes" id="UP000238655">
    <property type="component" value="Chromosome 1"/>
</dbReference>
<dbReference type="InterPro" id="IPR011604">
    <property type="entry name" value="PDDEXK-like_dom_sf"/>
</dbReference>
<dbReference type="RefSeq" id="WP_089460834.1">
    <property type="nucleotide sequence ID" value="NZ_CM009575.1"/>
</dbReference>
<protein>
    <submittedName>
        <fullName evidence="2">DUF2800 domain-containing protein</fullName>
    </submittedName>
</protein>
<comment type="caution">
    <text evidence="2">The sequence shown here is derived from an EMBL/GenBank/DDBJ whole genome shotgun (WGS) entry which is preliminary data.</text>
</comment>
<name>A0A2S5DRM6_9BURK</name>
<reference evidence="2 3" key="1">
    <citation type="submission" date="2018-01" db="EMBL/GenBank/DDBJ databases">
        <title>Successful Treatment of Persistent Burkholderia cepacia Bacteremia with Ceftazidime-Avibactam.</title>
        <authorList>
            <person name="Tamma P."/>
            <person name="Fan Y."/>
            <person name="Bergman Y."/>
            <person name="Sick-Samuels A."/>
            <person name="Hsu A."/>
            <person name="Timp W."/>
            <person name="Simner P."/>
        </authorList>
    </citation>
    <scope>NUCLEOTIDE SEQUENCE [LARGE SCALE GENOMIC DNA]</scope>
    <source>
        <strain evidence="2 3">170816</strain>
    </source>
</reference>
<proteinExistence type="predicted"/>
<feature type="region of interest" description="Disordered" evidence="1">
    <location>
        <begin position="387"/>
        <end position="428"/>
    </location>
</feature>
<dbReference type="Gene3D" id="3.90.320.10">
    <property type="match status" value="1"/>
</dbReference>